<sequence length="34" mass="3929">MHPRIIVQTAYLFLDIGRGYDQESSIYQLRNSGS</sequence>
<protein>
    <submittedName>
        <fullName evidence="1">Uncharacterized protein</fullName>
    </submittedName>
</protein>
<dbReference type="Proteomes" id="UP000324376">
    <property type="component" value="Unassembled WGS sequence"/>
</dbReference>
<comment type="caution">
    <text evidence="1">The sequence shown here is derived from an EMBL/GenBank/DDBJ whole genome shotgun (WGS) entry which is preliminary data.</text>
</comment>
<proteinExistence type="predicted"/>
<evidence type="ECO:0000313" key="2">
    <source>
        <dbReference type="Proteomes" id="UP000324376"/>
    </source>
</evidence>
<keyword evidence="2" id="KW-1185">Reference proteome</keyword>
<dbReference type="AlphaFoldDB" id="A0A5S5C2Z7"/>
<gene>
    <name evidence="1" type="ORF">BD809_105258</name>
</gene>
<accession>A0A5S5C2Z7</accession>
<organism evidence="1 2">
    <name type="scientific">Aquimarina intermedia</name>
    <dbReference type="NCBI Taxonomy" id="350814"/>
    <lineage>
        <taxon>Bacteria</taxon>
        <taxon>Pseudomonadati</taxon>
        <taxon>Bacteroidota</taxon>
        <taxon>Flavobacteriia</taxon>
        <taxon>Flavobacteriales</taxon>
        <taxon>Flavobacteriaceae</taxon>
        <taxon>Aquimarina</taxon>
    </lineage>
</organism>
<evidence type="ECO:0000313" key="1">
    <source>
        <dbReference type="EMBL" id="TYP73667.1"/>
    </source>
</evidence>
<reference evidence="1 2" key="1">
    <citation type="submission" date="2019-07" db="EMBL/GenBank/DDBJ databases">
        <title>Genomic Encyclopedia of Archaeal and Bacterial Type Strains, Phase II (KMG-II): from individual species to whole genera.</title>
        <authorList>
            <person name="Goeker M."/>
        </authorList>
    </citation>
    <scope>NUCLEOTIDE SEQUENCE [LARGE SCALE GENOMIC DNA]</scope>
    <source>
        <strain evidence="1 2">DSM 17527</strain>
    </source>
</reference>
<dbReference type="EMBL" id="VNHU01000005">
    <property type="protein sequence ID" value="TYP73667.1"/>
    <property type="molecule type" value="Genomic_DNA"/>
</dbReference>
<name>A0A5S5C2Z7_9FLAO</name>